<proteinExistence type="predicted"/>
<name>A0A923T6Z7_9BACT</name>
<evidence type="ECO:0000259" key="1">
    <source>
        <dbReference type="Pfam" id="PF23544"/>
    </source>
</evidence>
<dbReference type="RefSeq" id="WP_187465164.1">
    <property type="nucleotide sequence ID" value="NZ_JACSIT010000050.1"/>
</dbReference>
<dbReference type="Proteomes" id="UP000650081">
    <property type="component" value="Unassembled WGS sequence"/>
</dbReference>
<keyword evidence="3" id="KW-1185">Reference proteome</keyword>
<evidence type="ECO:0000313" key="3">
    <source>
        <dbReference type="Proteomes" id="UP000650081"/>
    </source>
</evidence>
<organism evidence="2 3">
    <name type="scientific">Neolewinella lacunae</name>
    <dbReference type="NCBI Taxonomy" id="1517758"/>
    <lineage>
        <taxon>Bacteria</taxon>
        <taxon>Pseudomonadati</taxon>
        <taxon>Bacteroidota</taxon>
        <taxon>Saprospiria</taxon>
        <taxon>Saprospirales</taxon>
        <taxon>Lewinellaceae</taxon>
        <taxon>Neolewinella</taxon>
    </lineage>
</organism>
<feature type="domain" description="AtuA-like ferredoxin-fold" evidence="1">
    <location>
        <begin position="1"/>
        <end position="99"/>
    </location>
</feature>
<dbReference type="InterPro" id="IPR056362">
    <property type="entry name" value="AtuA-like_ferredoxin_dom"/>
</dbReference>
<sequence length="100" mass="11210">MKLWDIAHARTGDKGNISNISLIAYEARDYELIREKVTAESVKEWFGPQIKGAVQRFEIPQLNALNFVMYEALAGGVTRSTALDKHGKTLGAYLLEMPIE</sequence>
<protein>
    <recommendedName>
        <fullName evidence="1">AtuA-like ferredoxin-fold domain-containing protein</fullName>
    </recommendedName>
</protein>
<comment type="caution">
    <text evidence="2">The sequence shown here is derived from an EMBL/GenBank/DDBJ whole genome shotgun (WGS) entry which is preliminary data.</text>
</comment>
<dbReference type="PANTHER" id="PTHR47585:SF2">
    <property type="entry name" value="DUF1446 DOMAIN PROTEIN (AFU_ORTHOLOGUE AFUA_6G11420)"/>
    <property type="match status" value="1"/>
</dbReference>
<gene>
    <name evidence="2" type="ORF">H9S92_02605</name>
</gene>
<dbReference type="AlphaFoldDB" id="A0A923T6Z7"/>
<dbReference type="EMBL" id="JACSIT010000050">
    <property type="protein sequence ID" value="MBC6993039.1"/>
    <property type="molecule type" value="Genomic_DNA"/>
</dbReference>
<accession>A0A923T6Z7</accession>
<dbReference type="Pfam" id="PF23544">
    <property type="entry name" value="AtuA_ferredoxin"/>
    <property type="match status" value="1"/>
</dbReference>
<dbReference type="PANTHER" id="PTHR47585">
    <property type="match status" value="1"/>
</dbReference>
<evidence type="ECO:0000313" key="2">
    <source>
        <dbReference type="EMBL" id="MBC6993039.1"/>
    </source>
</evidence>
<reference evidence="2" key="1">
    <citation type="submission" date="2020-08" db="EMBL/GenBank/DDBJ databases">
        <title>Lewinella bacteria from marine environments.</title>
        <authorList>
            <person name="Zhong Y."/>
        </authorList>
    </citation>
    <scope>NUCLEOTIDE SEQUENCE</scope>
    <source>
        <strain evidence="2">KCTC 42187</strain>
    </source>
</reference>